<evidence type="ECO:0008006" key="4">
    <source>
        <dbReference type="Google" id="ProtNLM"/>
    </source>
</evidence>
<dbReference type="OrthoDB" id="8660079at2"/>
<dbReference type="RefSeq" id="WP_135058001.1">
    <property type="nucleotide sequence ID" value="NZ_JADGLC010000023.1"/>
</dbReference>
<dbReference type="InterPro" id="IPR023346">
    <property type="entry name" value="Lysozyme-like_dom_sf"/>
</dbReference>
<proteinExistence type="predicted"/>
<dbReference type="Proteomes" id="UP000297396">
    <property type="component" value="Unassembled WGS sequence"/>
</dbReference>
<evidence type="ECO:0000256" key="1">
    <source>
        <dbReference type="SAM" id="MobiDB-lite"/>
    </source>
</evidence>
<reference evidence="2 3" key="1">
    <citation type="submission" date="2019-03" db="EMBL/GenBank/DDBJ databases">
        <title>Diversity of the mouse oral microbiome.</title>
        <authorList>
            <person name="Joseph S."/>
            <person name="Aduse-Opoku J."/>
            <person name="Curtis M."/>
            <person name="Wade W."/>
            <person name="Hashim A."/>
        </authorList>
    </citation>
    <scope>NUCLEOTIDE SEQUENCE [LARGE SCALE GENOMIC DNA]</scope>
    <source>
        <strain evidence="2 3">WT12</strain>
    </source>
</reference>
<dbReference type="Gene3D" id="1.10.530.10">
    <property type="match status" value="1"/>
</dbReference>
<comment type="caution">
    <text evidence="2">The sequence shown here is derived from an EMBL/GenBank/DDBJ whole genome shotgun (WGS) entry which is preliminary data.</text>
</comment>
<dbReference type="SUPFAM" id="SSF53955">
    <property type="entry name" value="Lysozyme-like"/>
    <property type="match status" value="1"/>
</dbReference>
<evidence type="ECO:0000313" key="2">
    <source>
        <dbReference type="EMBL" id="TFV08610.1"/>
    </source>
</evidence>
<protein>
    <recommendedName>
        <fullName evidence="4">Lysozyme</fullName>
    </recommendedName>
</protein>
<name>A0A4Y9JV63_9PAST</name>
<sequence>MAKITLADLEKFYQHKNSRAYLDLLAYAEGVRHGYHTTYGNKRIDDLSQHPNKVWGRTGDGATTATGRYQFTASTWKRLQDQFGFKDFGERSQDLAALALIAEKGAMQDILNGDIAKANYKLRNIWASLPDNKSPHQSQKSYSDINRKWLQLMNDPNATNIYEMQSTPQQDRQWQSPMQDFSPDTLANSVSTASFEQPTSLSPQANAKNAIDSFTAFTDSFNQLSGTLDAFAPQAEPTLAEVPPAEKPDYSKQLASAFGIAPSTQGKIPDYFGEMIKSIYDQTA</sequence>
<evidence type="ECO:0000313" key="3">
    <source>
        <dbReference type="Proteomes" id="UP000297396"/>
    </source>
</evidence>
<dbReference type="EMBL" id="SPPA01000023">
    <property type="protein sequence ID" value="TFV08610.1"/>
    <property type="molecule type" value="Genomic_DNA"/>
</dbReference>
<feature type="region of interest" description="Disordered" evidence="1">
    <location>
        <begin position="185"/>
        <end position="204"/>
    </location>
</feature>
<organism evidence="2 3">
    <name type="scientific">Muribacter muris</name>
    <dbReference type="NCBI Taxonomy" id="67855"/>
    <lineage>
        <taxon>Bacteria</taxon>
        <taxon>Pseudomonadati</taxon>
        <taxon>Pseudomonadota</taxon>
        <taxon>Gammaproteobacteria</taxon>
        <taxon>Pasteurellales</taxon>
        <taxon>Pasteurellaceae</taxon>
        <taxon>Muribacter</taxon>
    </lineage>
</organism>
<dbReference type="AlphaFoldDB" id="A0A4Y9JV63"/>
<gene>
    <name evidence="2" type="ORF">E4T80_09985</name>
</gene>
<dbReference type="CDD" id="cd00736">
    <property type="entry name" value="lambda_lys-like"/>
    <property type="match status" value="1"/>
</dbReference>
<accession>A0A4Y9JV63</accession>